<gene>
    <name evidence="3" type="ORF">HUW51_05135</name>
</gene>
<keyword evidence="4" id="KW-1185">Reference proteome</keyword>
<proteinExistence type="predicted"/>
<reference evidence="3 4" key="1">
    <citation type="journal article" date="2018" name="Int. J. Syst. Evol. Microbiol.">
        <title>Adhaeribacter swui sp. nov., isolated from wet mud.</title>
        <authorList>
            <person name="Kim D.U."/>
            <person name="Kim K.W."/>
            <person name="Kang M.S."/>
            <person name="Kim J.Y."/>
            <person name="Jang J.H."/>
            <person name="Kim M.K."/>
        </authorList>
    </citation>
    <scope>NUCLEOTIDE SEQUENCE [LARGE SCALE GENOMIC DNA]</scope>
    <source>
        <strain evidence="3 4">KCTC 52873</strain>
    </source>
</reference>
<dbReference type="RefSeq" id="WP_185272925.1">
    <property type="nucleotide sequence ID" value="NZ_CP055156.1"/>
</dbReference>
<dbReference type="Pfam" id="PF13648">
    <property type="entry name" value="Lipocalin_4"/>
    <property type="match status" value="1"/>
</dbReference>
<dbReference type="EMBL" id="CP055156">
    <property type="protein sequence ID" value="QNF32144.1"/>
    <property type="molecule type" value="Genomic_DNA"/>
</dbReference>
<feature type="domain" description="Lipocalin-like" evidence="2">
    <location>
        <begin position="31"/>
        <end position="118"/>
    </location>
</feature>
<dbReference type="InterPro" id="IPR024311">
    <property type="entry name" value="Lipocalin-like"/>
</dbReference>
<dbReference type="KEGG" id="aswu:HUW51_05135"/>
<evidence type="ECO:0000313" key="4">
    <source>
        <dbReference type="Proteomes" id="UP000515237"/>
    </source>
</evidence>
<evidence type="ECO:0000259" key="2">
    <source>
        <dbReference type="Pfam" id="PF13648"/>
    </source>
</evidence>
<name>A0A7G7G4R0_9BACT</name>
<feature type="chain" id="PRO_5028805459" evidence="1">
    <location>
        <begin position="22"/>
        <end position="142"/>
    </location>
</feature>
<dbReference type="Proteomes" id="UP000515237">
    <property type="component" value="Chromosome"/>
</dbReference>
<evidence type="ECO:0000313" key="3">
    <source>
        <dbReference type="EMBL" id="QNF32144.1"/>
    </source>
</evidence>
<dbReference type="PROSITE" id="PS51257">
    <property type="entry name" value="PROKAR_LIPOPROTEIN"/>
    <property type="match status" value="1"/>
</dbReference>
<sequence>MITRQTIFMIFFFLAVACTQAQSQGIDRRLLIGKWQLVETTVGENGYPSGNNARSILTFQENGRWKTEDKIATFRGSGTWKLQDSILIRVPDLHLTNYTGTREVHRKITLLTPQKMVFELTNHPEGGQEGYPKYIFHLTKIK</sequence>
<feature type="signal peptide" evidence="1">
    <location>
        <begin position="1"/>
        <end position="21"/>
    </location>
</feature>
<dbReference type="AlphaFoldDB" id="A0A7G7G4R0"/>
<keyword evidence="1" id="KW-0732">Signal</keyword>
<evidence type="ECO:0000256" key="1">
    <source>
        <dbReference type="SAM" id="SignalP"/>
    </source>
</evidence>
<organism evidence="3 4">
    <name type="scientific">Adhaeribacter swui</name>
    <dbReference type="NCBI Taxonomy" id="2086471"/>
    <lineage>
        <taxon>Bacteria</taxon>
        <taxon>Pseudomonadati</taxon>
        <taxon>Bacteroidota</taxon>
        <taxon>Cytophagia</taxon>
        <taxon>Cytophagales</taxon>
        <taxon>Hymenobacteraceae</taxon>
        <taxon>Adhaeribacter</taxon>
    </lineage>
</organism>
<protein>
    <submittedName>
        <fullName evidence="3">Lipocalin family protein</fullName>
    </submittedName>
</protein>
<accession>A0A7G7G4R0</accession>